<dbReference type="EMBL" id="CP115965">
    <property type="protein sequence ID" value="WZX00107.1"/>
    <property type="molecule type" value="Genomic_DNA"/>
</dbReference>
<feature type="domain" description="Erythromycin biosynthesis protein CIII-like C-terminal" evidence="2">
    <location>
        <begin position="287"/>
        <end position="368"/>
    </location>
</feature>
<name>A0ABZ3CDL2_9ACTN</name>
<keyword evidence="4" id="KW-1185">Reference proteome</keyword>
<proteinExistence type="predicted"/>
<gene>
    <name evidence="3" type="ORF">PCC79_07975</name>
</gene>
<dbReference type="InterPro" id="IPR004276">
    <property type="entry name" value="GlycoTrans_28_N"/>
</dbReference>
<dbReference type="CDD" id="cd03784">
    <property type="entry name" value="GT1_Gtf-like"/>
    <property type="match status" value="1"/>
</dbReference>
<dbReference type="PANTHER" id="PTHR48050:SF13">
    <property type="entry name" value="STEROL 3-BETA-GLUCOSYLTRANSFERASE UGT80A2"/>
    <property type="match status" value="1"/>
</dbReference>
<evidence type="ECO:0000313" key="4">
    <source>
        <dbReference type="Proteomes" id="UP001434337"/>
    </source>
</evidence>
<dbReference type="Pfam" id="PF03033">
    <property type="entry name" value="Glyco_transf_28"/>
    <property type="match status" value="1"/>
</dbReference>
<feature type="domain" description="Glycosyltransferase family 28 N-terminal" evidence="1">
    <location>
        <begin position="4"/>
        <end position="68"/>
    </location>
</feature>
<accession>A0ABZ3CDL2</accession>
<dbReference type="SUPFAM" id="SSF53756">
    <property type="entry name" value="UDP-Glycosyltransferase/glycogen phosphorylase"/>
    <property type="match status" value="1"/>
</dbReference>
<evidence type="ECO:0000259" key="1">
    <source>
        <dbReference type="Pfam" id="PF03033"/>
    </source>
</evidence>
<organism evidence="3 4">
    <name type="scientific">Propioniciclava soli</name>
    <dbReference type="NCBI Taxonomy" id="2775081"/>
    <lineage>
        <taxon>Bacteria</taxon>
        <taxon>Bacillati</taxon>
        <taxon>Actinomycetota</taxon>
        <taxon>Actinomycetes</taxon>
        <taxon>Propionibacteriales</taxon>
        <taxon>Propionibacteriaceae</taxon>
        <taxon>Propioniciclava</taxon>
    </lineage>
</organism>
<dbReference type="RefSeq" id="WP_342373488.1">
    <property type="nucleotide sequence ID" value="NZ_CP115965.1"/>
</dbReference>
<evidence type="ECO:0000259" key="2">
    <source>
        <dbReference type="Pfam" id="PF06722"/>
    </source>
</evidence>
<dbReference type="Gene3D" id="3.40.50.2000">
    <property type="entry name" value="Glycogen Phosphorylase B"/>
    <property type="match status" value="2"/>
</dbReference>
<dbReference type="Pfam" id="PF06722">
    <property type="entry name" value="EryCIII-like_C"/>
    <property type="match status" value="1"/>
</dbReference>
<dbReference type="Proteomes" id="UP001434337">
    <property type="component" value="Chromosome"/>
</dbReference>
<sequence>MKYVLVSVGTRGDLQPFLALGRRLAARGDDVTVTAFASHRALVTDAGLRHAPLPGTPEGTLWPRGRAALRLALSQPLALYVAQRMALRRAAPGLARALAAAVTPDAVVVAGTVGAGVAALLQRDGHPAALALFAPLLPAGDHRATLMAAGRLGDGPANRALSGLLWGMSSGFTSALAGEFARVTGRRPPGPARVALASLPVLMATSPAVCPPAAEWPGRVIQTGFWAAAPDARVSDGAGTRPLLVTFGSSPGTDVAREGELVVAAADRAGVDVLWQHPGASTGPRSDRVRVIGAADHADVVGRVRAVVHHGGAGTTATMLTAGLPTFVTPLLGDQPYYGARVRALGAGPRPVPLGRLGVRSLARGLQRLAAGGHDAAAAALGRQLRAEDGVGRAVDALDRLVSRH</sequence>
<protein>
    <submittedName>
        <fullName evidence="3">Glycosyltransferase</fullName>
    </submittedName>
</protein>
<evidence type="ECO:0000313" key="3">
    <source>
        <dbReference type="EMBL" id="WZX00107.1"/>
    </source>
</evidence>
<reference evidence="3 4" key="1">
    <citation type="journal article" date="2023" name="Environ Microbiome">
        <title>A coral-associated actinobacterium mitigates coral bleaching under heat stress.</title>
        <authorList>
            <person name="Li J."/>
            <person name="Zou Y."/>
            <person name="Li Q."/>
            <person name="Zhang J."/>
            <person name="Bourne D.G."/>
            <person name="Lyu Y."/>
            <person name="Liu C."/>
            <person name="Zhang S."/>
        </authorList>
    </citation>
    <scope>NUCLEOTIDE SEQUENCE [LARGE SCALE GENOMIC DNA]</scope>
    <source>
        <strain evidence="3 4">SCSIO 13291</strain>
    </source>
</reference>
<dbReference type="InterPro" id="IPR010610">
    <property type="entry name" value="EryCIII-like_C"/>
</dbReference>
<dbReference type="InterPro" id="IPR050426">
    <property type="entry name" value="Glycosyltransferase_28"/>
</dbReference>
<dbReference type="InterPro" id="IPR002213">
    <property type="entry name" value="UDP_glucos_trans"/>
</dbReference>
<dbReference type="PANTHER" id="PTHR48050">
    <property type="entry name" value="STEROL 3-BETA-GLUCOSYLTRANSFERASE"/>
    <property type="match status" value="1"/>
</dbReference>